<dbReference type="InterPro" id="IPR025633">
    <property type="entry name" value="DUF4291"/>
</dbReference>
<reference evidence="1 2" key="1">
    <citation type="submission" date="2020-01" db="EMBL/GenBank/DDBJ databases">
        <authorList>
            <person name="Kim M.K."/>
        </authorList>
    </citation>
    <scope>NUCLEOTIDE SEQUENCE [LARGE SCALE GENOMIC DNA]</scope>
    <source>
        <strain evidence="1 2">172606-1</strain>
    </source>
</reference>
<keyword evidence="2" id="KW-1185">Reference proteome</keyword>
<dbReference type="KEGG" id="rhoz:GXP67_02110"/>
<gene>
    <name evidence="1" type="ORF">GXP67_02110</name>
</gene>
<dbReference type="EMBL" id="CP048222">
    <property type="protein sequence ID" value="QHT65544.1"/>
    <property type="molecule type" value="Genomic_DNA"/>
</dbReference>
<name>A0A6C0GCG6_9BACT</name>
<dbReference type="RefSeq" id="WP_162441628.1">
    <property type="nucleotide sequence ID" value="NZ_CP048222.1"/>
</dbReference>
<evidence type="ECO:0000313" key="2">
    <source>
        <dbReference type="Proteomes" id="UP000480178"/>
    </source>
</evidence>
<dbReference type="PANTHER" id="PTHR38567:SF1">
    <property type="entry name" value="DUF4291 DOMAIN-CONTAINING PROTEIN"/>
    <property type="match status" value="1"/>
</dbReference>
<dbReference type="Pfam" id="PF14124">
    <property type="entry name" value="DUF4291"/>
    <property type="match status" value="1"/>
</dbReference>
<accession>A0A6C0GCG6</accession>
<protein>
    <submittedName>
        <fullName evidence="1">DUF4291 domain-containing protein</fullName>
    </submittedName>
</protein>
<dbReference type="AlphaFoldDB" id="A0A6C0GCG6"/>
<dbReference type="Proteomes" id="UP000480178">
    <property type="component" value="Chromosome"/>
</dbReference>
<proteinExistence type="predicted"/>
<evidence type="ECO:0000313" key="1">
    <source>
        <dbReference type="EMBL" id="QHT65544.1"/>
    </source>
</evidence>
<organism evidence="1 2">
    <name type="scientific">Rhodocytophaga rosea</name>
    <dbReference type="NCBI Taxonomy" id="2704465"/>
    <lineage>
        <taxon>Bacteria</taxon>
        <taxon>Pseudomonadati</taxon>
        <taxon>Bacteroidota</taxon>
        <taxon>Cytophagia</taxon>
        <taxon>Cytophagales</taxon>
        <taxon>Rhodocytophagaceae</taxon>
        <taxon>Rhodocytophaga</taxon>
    </lineage>
</organism>
<dbReference type="PANTHER" id="PTHR38567">
    <property type="entry name" value="DUF4291 DOMAIN-CONTAINING PROTEIN"/>
    <property type="match status" value="1"/>
</dbReference>
<sequence length="211" mass="25180">MELVKEKYSTYKERLPRTGKQIIGQFDQQWIVVYQAFNPLITNYAVKHQKFGGDHYSFNRMSWIKPNFLWMMYRAGWASKPNQERILAIWVDREKFEYILSLAVPSSYNRDNYSSNEQWKQALDQSEVRLQWDPDHDPYGIPTERRAVQLGLKGEVLYQFCTQWLGQIQDITEWVKLEGEKVFHHQIDSLMVAREEVYPIENLQIVQQIGL</sequence>